<dbReference type="Proteomes" id="UP000479000">
    <property type="component" value="Unassembled WGS sequence"/>
</dbReference>
<organism evidence="2 3">
    <name type="scientific">Nesidiocoris tenuis</name>
    <dbReference type="NCBI Taxonomy" id="355587"/>
    <lineage>
        <taxon>Eukaryota</taxon>
        <taxon>Metazoa</taxon>
        <taxon>Ecdysozoa</taxon>
        <taxon>Arthropoda</taxon>
        <taxon>Hexapoda</taxon>
        <taxon>Insecta</taxon>
        <taxon>Pterygota</taxon>
        <taxon>Neoptera</taxon>
        <taxon>Paraneoptera</taxon>
        <taxon>Hemiptera</taxon>
        <taxon>Heteroptera</taxon>
        <taxon>Panheteroptera</taxon>
        <taxon>Cimicomorpha</taxon>
        <taxon>Miridae</taxon>
        <taxon>Dicyphina</taxon>
        <taxon>Nesidiocoris</taxon>
    </lineage>
</organism>
<dbReference type="EMBL" id="CADCXU010003956">
    <property type="protein sequence ID" value="CAA9995699.1"/>
    <property type="molecule type" value="Genomic_DNA"/>
</dbReference>
<evidence type="ECO:0000313" key="2">
    <source>
        <dbReference type="EMBL" id="CAA9995699.1"/>
    </source>
</evidence>
<proteinExistence type="predicted"/>
<keyword evidence="3" id="KW-1185">Reference proteome</keyword>
<gene>
    <name evidence="2" type="ORF">NTEN_LOCUS2486</name>
</gene>
<feature type="region of interest" description="Disordered" evidence="1">
    <location>
        <begin position="1"/>
        <end position="25"/>
    </location>
</feature>
<protein>
    <submittedName>
        <fullName evidence="2">Uncharacterized protein</fullName>
    </submittedName>
</protein>
<reference evidence="2 3" key="1">
    <citation type="submission" date="2020-02" db="EMBL/GenBank/DDBJ databases">
        <authorList>
            <person name="Ferguson B K."/>
        </authorList>
    </citation>
    <scope>NUCLEOTIDE SEQUENCE [LARGE SCALE GENOMIC DNA]</scope>
</reference>
<dbReference type="AlphaFoldDB" id="A0A6H5G1X0"/>
<evidence type="ECO:0000313" key="3">
    <source>
        <dbReference type="Proteomes" id="UP000479000"/>
    </source>
</evidence>
<name>A0A6H5G1X0_9HEMI</name>
<evidence type="ECO:0000256" key="1">
    <source>
        <dbReference type="SAM" id="MobiDB-lite"/>
    </source>
</evidence>
<accession>A0A6H5G1X0</accession>
<sequence length="148" mass="17053">MRRTRVMKMKTTSSVPDTRAPTHRLNRPSLTIHSSRLNQDRQPLAQRQTLIGDLQLTVGVRMSPHRRLIPRLPNSSMKRQRLLLHCTVRQPPKSPTVVGTMEIRFRAKKGSKLRFFPPRLRSPLTQVMTHQQPLVEVGTALTLLDLQK</sequence>
<feature type="non-terminal residue" evidence="2">
    <location>
        <position position="148"/>
    </location>
</feature>